<accession>A0ABR4QNI9</accession>
<keyword evidence="4" id="KW-1185">Reference proteome</keyword>
<dbReference type="InterPro" id="IPR036871">
    <property type="entry name" value="PX_dom_sf"/>
</dbReference>
<dbReference type="InterPro" id="IPR036181">
    <property type="entry name" value="MIT_dom_sf"/>
</dbReference>
<evidence type="ECO:0000313" key="4">
    <source>
        <dbReference type="Proteomes" id="UP001651158"/>
    </source>
</evidence>
<sequence length="792" mass="89371">MAEQRELDICVDQSCLHPRGNYTIYRVVIQRFLGCNKEEKILYKRFSDFLKLHRQLSKVYEALGCSEPFPTLSKKTYFSKPLRFFLPLDRFQSSVIEARRGALDSFVKFIASNEHLYCHASFTRFVTGGFLSRLSSRNSTGSDRFSTPPIPPFLPNTSATVALSTQALPSTPSKPDIDKSLTPKHEKVLGHLESPLSSSIDSDLEGDSLPFVWESIGPSKSKITADVQAAKDFSHEGRWKDAFKCYKIAASKLIKELKSDSDRKEGNRCLLSACLARAEFIHREYLLHTSPCEKREEEAQNRFARMKPLDLASLCRDVALSVLFGSVEELTELRVCQIEGEDLVVCNYLDSSVKYTLKSRSLPLNAPNRAAIISSTALAGLKTSSRAEHILPVGRIAFMSRLHRLIETADHSRLFLLVERTKGELRLVDWLATYLQRRISALLVTESGGGGLWGRGDRAAALKHLVWCKTRSVRIRKMVDRCLRKREEEREELRSVYSCDFLKASTGTAFSQNCNSPNLSSVVPLKKGSCTEPPLADSLPLSAKKRISVDRLGPFSPILTPAAILSRYPPCSLPSPLRSRSMDDCLPFLREPWLSSDEDICNHCWDCHEISLLPERRSILWAAELVSVVSWLHARQIMLSSLDRLRVYLTQSGHIEIDYFFRWDTPNADFVSYLGEEYGDVYFCAPELLVGRLACPFICGSSWERRVVCDWWSVGVILYEVFTGLRLHEAHPGGILAAAPLKLPPTLSPEVADFLTLLLKLNPKERLCDSTVRRHPIFGSINWSHIDENGLH</sequence>
<dbReference type="SMART" id="SM00220">
    <property type="entry name" value="S_TKc"/>
    <property type="match status" value="1"/>
</dbReference>
<feature type="domain" description="Protein kinase" evidence="1">
    <location>
        <begin position="442"/>
        <end position="778"/>
    </location>
</feature>
<comment type="caution">
    <text evidence="3">The sequence shown here is derived from an EMBL/GenBank/DDBJ whole genome shotgun (WGS) entry which is preliminary data.</text>
</comment>
<proteinExistence type="predicted"/>
<dbReference type="GO" id="GO:0016301">
    <property type="term" value="F:kinase activity"/>
    <property type="evidence" value="ECO:0007669"/>
    <property type="project" value="UniProtKB-KW"/>
</dbReference>
<evidence type="ECO:0000259" key="1">
    <source>
        <dbReference type="PROSITE" id="PS50011"/>
    </source>
</evidence>
<dbReference type="EMBL" id="JAKROA010000001">
    <property type="protein sequence ID" value="KAL5111274.1"/>
    <property type="molecule type" value="Genomic_DNA"/>
</dbReference>
<dbReference type="PROSITE" id="PS50011">
    <property type="entry name" value="PROTEIN_KINASE_DOM"/>
    <property type="match status" value="1"/>
</dbReference>
<dbReference type="SUPFAM" id="SSF64268">
    <property type="entry name" value="PX domain"/>
    <property type="match status" value="1"/>
</dbReference>
<gene>
    <name evidence="3" type="ORF">TcWFU_000927</name>
</gene>
<dbReference type="InterPro" id="IPR011009">
    <property type="entry name" value="Kinase-like_dom_sf"/>
</dbReference>
<dbReference type="InterPro" id="IPR051866">
    <property type="entry name" value="Intracell_Sig-Traffick_Protein"/>
</dbReference>
<dbReference type="SMART" id="SM00312">
    <property type="entry name" value="PX"/>
    <property type="match status" value="1"/>
</dbReference>
<dbReference type="SUPFAM" id="SSF116846">
    <property type="entry name" value="MIT domain"/>
    <property type="match status" value="1"/>
</dbReference>
<dbReference type="PROSITE" id="PS50195">
    <property type="entry name" value="PX"/>
    <property type="match status" value="1"/>
</dbReference>
<keyword evidence="3" id="KW-0418">Kinase</keyword>
<dbReference type="PANTHER" id="PTHR15508:SF9">
    <property type="entry name" value="SORTING NEXIN-15"/>
    <property type="match status" value="1"/>
</dbReference>
<evidence type="ECO:0000259" key="2">
    <source>
        <dbReference type="PROSITE" id="PS50195"/>
    </source>
</evidence>
<feature type="domain" description="PX" evidence="2">
    <location>
        <begin position="3"/>
        <end position="137"/>
    </location>
</feature>
<reference evidence="3 4" key="1">
    <citation type="journal article" date="2022" name="Front. Cell. Infect. Microbiol.">
        <title>The Genomes of Two Strains of Taenia crassiceps the Animal Model for the Study of Human Cysticercosis.</title>
        <authorList>
            <person name="Bobes R.J."/>
            <person name="Estrada K."/>
            <person name="Rios-Valencia D.G."/>
            <person name="Calderon-Gallegos A."/>
            <person name="de la Torre P."/>
            <person name="Carrero J.C."/>
            <person name="Sanchez-Flores A."/>
            <person name="Laclette J.P."/>
        </authorList>
    </citation>
    <scope>NUCLEOTIDE SEQUENCE [LARGE SCALE GENOMIC DNA]</scope>
    <source>
        <strain evidence="3">WFUcys</strain>
    </source>
</reference>
<keyword evidence="3" id="KW-0808">Transferase</keyword>
<dbReference type="Gene3D" id="3.30.1520.10">
    <property type="entry name" value="Phox-like domain"/>
    <property type="match status" value="1"/>
</dbReference>
<protein>
    <submittedName>
        <fullName evidence="3">Ribosomal protein S6 kinase delta-1</fullName>
    </submittedName>
</protein>
<dbReference type="Pfam" id="PF00069">
    <property type="entry name" value="Pkinase"/>
    <property type="match status" value="1"/>
</dbReference>
<dbReference type="PANTHER" id="PTHR15508">
    <property type="entry name" value="RIBOSOMAL PROTEIN S6 KINASE"/>
    <property type="match status" value="1"/>
</dbReference>
<dbReference type="InterPro" id="IPR001683">
    <property type="entry name" value="PX_dom"/>
</dbReference>
<dbReference type="Proteomes" id="UP001651158">
    <property type="component" value="Unassembled WGS sequence"/>
</dbReference>
<dbReference type="Pfam" id="PF00787">
    <property type="entry name" value="PX"/>
    <property type="match status" value="1"/>
</dbReference>
<organism evidence="3 4">
    <name type="scientific">Taenia crassiceps</name>
    <dbReference type="NCBI Taxonomy" id="6207"/>
    <lineage>
        <taxon>Eukaryota</taxon>
        <taxon>Metazoa</taxon>
        <taxon>Spiralia</taxon>
        <taxon>Lophotrochozoa</taxon>
        <taxon>Platyhelminthes</taxon>
        <taxon>Cestoda</taxon>
        <taxon>Eucestoda</taxon>
        <taxon>Cyclophyllidea</taxon>
        <taxon>Taeniidae</taxon>
        <taxon>Taenia</taxon>
    </lineage>
</organism>
<name>A0ABR4QNI9_9CEST</name>
<dbReference type="Gene3D" id="1.10.510.10">
    <property type="entry name" value="Transferase(Phosphotransferase) domain 1"/>
    <property type="match status" value="1"/>
</dbReference>
<dbReference type="InterPro" id="IPR000719">
    <property type="entry name" value="Prot_kinase_dom"/>
</dbReference>
<dbReference type="SUPFAM" id="SSF56112">
    <property type="entry name" value="Protein kinase-like (PK-like)"/>
    <property type="match status" value="1"/>
</dbReference>
<evidence type="ECO:0000313" key="3">
    <source>
        <dbReference type="EMBL" id="KAL5111274.1"/>
    </source>
</evidence>